<dbReference type="PROSITE" id="PS50801">
    <property type="entry name" value="STAS"/>
    <property type="match status" value="1"/>
</dbReference>
<organism evidence="2 3">
    <name type="scientific">Kitasatospora paranensis</name>
    <dbReference type="NCBI Taxonomy" id="258053"/>
    <lineage>
        <taxon>Bacteria</taxon>
        <taxon>Bacillati</taxon>
        <taxon>Actinomycetota</taxon>
        <taxon>Actinomycetes</taxon>
        <taxon>Kitasatosporales</taxon>
        <taxon>Streptomycetaceae</taxon>
        <taxon>Kitasatospora</taxon>
    </lineage>
</organism>
<dbReference type="CDD" id="cd07043">
    <property type="entry name" value="STAS_anti-anti-sigma_factors"/>
    <property type="match status" value="1"/>
</dbReference>
<gene>
    <name evidence="2" type="ORF">ACFQMG_10110</name>
</gene>
<accession>A0ABW2FU37</accession>
<dbReference type="InterPro" id="IPR025847">
    <property type="entry name" value="MEDS_domain"/>
</dbReference>
<dbReference type="InterPro" id="IPR036513">
    <property type="entry name" value="STAS_dom_sf"/>
</dbReference>
<comment type="caution">
    <text evidence="2">The sequence shown here is derived from an EMBL/GenBank/DDBJ whole genome shotgun (WGS) entry which is preliminary data.</text>
</comment>
<proteinExistence type="predicted"/>
<evidence type="ECO:0000259" key="1">
    <source>
        <dbReference type="PROSITE" id="PS50801"/>
    </source>
</evidence>
<dbReference type="Gene3D" id="3.30.750.24">
    <property type="entry name" value="STAS domain"/>
    <property type="match status" value="1"/>
</dbReference>
<dbReference type="Proteomes" id="UP001596435">
    <property type="component" value="Unassembled WGS sequence"/>
</dbReference>
<reference evidence="3" key="1">
    <citation type="journal article" date="2019" name="Int. J. Syst. Evol. Microbiol.">
        <title>The Global Catalogue of Microorganisms (GCM) 10K type strain sequencing project: providing services to taxonomists for standard genome sequencing and annotation.</title>
        <authorList>
            <consortium name="The Broad Institute Genomics Platform"/>
            <consortium name="The Broad Institute Genome Sequencing Center for Infectious Disease"/>
            <person name="Wu L."/>
            <person name="Ma J."/>
        </authorList>
    </citation>
    <scope>NUCLEOTIDE SEQUENCE [LARGE SCALE GENOMIC DNA]</scope>
    <source>
        <strain evidence="3">CGMCC 1.12859</strain>
    </source>
</reference>
<dbReference type="EMBL" id="JBHTAJ010000015">
    <property type="protein sequence ID" value="MFC7179910.1"/>
    <property type="molecule type" value="Genomic_DNA"/>
</dbReference>
<dbReference type="SUPFAM" id="SSF52091">
    <property type="entry name" value="SpoIIaa-like"/>
    <property type="match status" value="1"/>
</dbReference>
<dbReference type="InterPro" id="IPR058548">
    <property type="entry name" value="MlaB-like_STAS"/>
</dbReference>
<keyword evidence="3" id="KW-1185">Reference proteome</keyword>
<protein>
    <submittedName>
        <fullName evidence="2">MEDS domain-containing protein</fullName>
    </submittedName>
</protein>
<dbReference type="Pfam" id="PF14417">
    <property type="entry name" value="MEDS"/>
    <property type="match status" value="1"/>
</dbReference>
<dbReference type="InterPro" id="IPR002645">
    <property type="entry name" value="STAS_dom"/>
</dbReference>
<sequence length="253" mass="26885">MRTAHGVATLDPVDVGDHVCWLVGPGEDTAGPARAFMADGELFGDMVLVLGGSDGARRGPASWESFFSEVSKGAERADRQGFRALRVLADLSGLPADDTRPEILARHELRLDALAADSGAILVCVYARAALTPQAIDQAAGVHPHHLGRGAVGPAFRLFSAARDRWSVSGVVDTEGAESFRTALGELLTLAPVLHLECGGLEFMDSAGLTVLAGAARGLPERRIEIHHANDTLRRSWSLLGFENPEIPVELKQ</sequence>
<feature type="domain" description="STAS" evidence="1">
    <location>
        <begin position="168"/>
        <end position="253"/>
    </location>
</feature>
<dbReference type="RefSeq" id="WP_380230912.1">
    <property type="nucleotide sequence ID" value="NZ_JBHSVH010000002.1"/>
</dbReference>
<name>A0ABW2FU37_9ACTN</name>
<evidence type="ECO:0000313" key="2">
    <source>
        <dbReference type="EMBL" id="MFC7179910.1"/>
    </source>
</evidence>
<evidence type="ECO:0000313" key="3">
    <source>
        <dbReference type="Proteomes" id="UP001596435"/>
    </source>
</evidence>
<dbReference type="Pfam" id="PF13466">
    <property type="entry name" value="STAS_2"/>
    <property type="match status" value="1"/>
</dbReference>